<evidence type="ECO:0000313" key="10">
    <source>
        <dbReference type="Proteomes" id="UP000292927"/>
    </source>
</evidence>
<dbReference type="Gene3D" id="3.40.640.10">
    <property type="entry name" value="Type I PLP-dependent aspartate aminotransferase-like (Major domain)"/>
    <property type="match status" value="1"/>
</dbReference>
<name>A0A4Q7PRL8_9FIRM</name>
<reference evidence="9 10" key="1">
    <citation type="submission" date="2019-02" db="EMBL/GenBank/DDBJ databases">
        <title>Genomic Encyclopedia of Type Strains, Phase IV (KMG-IV): sequencing the most valuable type-strain genomes for metagenomic binning, comparative biology and taxonomic classification.</title>
        <authorList>
            <person name="Goeker M."/>
        </authorList>
    </citation>
    <scope>NUCLEOTIDE SEQUENCE [LARGE SCALE GENOMIC DNA]</scope>
    <source>
        <strain evidence="9 10">DSM 29486</strain>
    </source>
</reference>
<dbReference type="AlphaFoldDB" id="A0A4Q7PRL8"/>
<dbReference type="CDD" id="cd06453">
    <property type="entry name" value="SufS_like"/>
    <property type="match status" value="1"/>
</dbReference>
<evidence type="ECO:0000259" key="8">
    <source>
        <dbReference type="Pfam" id="PF00266"/>
    </source>
</evidence>
<dbReference type="RefSeq" id="WP_130431851.1">
    <property type="nucleotide sequence ID" value="NZ_SGXF01000001.1"/>
</dbReference>
<proteinExistence type="inferred from homology"/>
<evidence type="ECO:0000313" key="9">
    <source>
        <dbReference type="EMBL" id="RZT01920.1"/>
    </source>
</evidence>
<keyword evidence="10" id="KW-1185">Reference proteome</keyword>
<dbReference type="InterPro" id="IPR015421">
    <property type="entry name" value="PyrdxlP-dep_Trfase_major"/>
</dbReference>
<dbReference type="EC" id="2.8.1.7" evidence="3"/>
<dbReference type="SUPFAM" id="SSF53383">
    <property type="entry name" value="PLP-dependent transferases"/>
    <property type="match status" value="1"/>
</dbReference>
<protein>
    <recommendedName>
        <fullName evidence="3">cysteine desulfurase</fullName>
        <ecNumber evidence="3">2.8.1.7</ecNumber>
    </recommendedName>
</protein>
<evidence type="ECO:0000256" key="4">
    <source>
        <dbReference type="ARBA" id="ARBA00022679"/>
    </source>
</evidence>
<keyword evidence="9" id="KW-0456">Lyase</keyword>
<dbReference type="InterPro" id="IPR020578">
    <property type="entry name" value="Aminotrans_V_PyrdxlP_BS"/>
</dbReference>
<evidence type="ECO:0000256" key="2">
    <source>
        <dbReference type="ARBA" id="ARBA00010447"/>
    </source>
</evidence>
<feature type="domain" description="Aminotransferase class V" evidence="8">
    <location>
        <begin position="19"/>
        <end position="388"/>
    </location>
</feature>
<evidence type="ECO:0000256" key="6">
    <source>
        <dbReference type="ARBA" id="ARBA00050776"/>
    </source>
</evidence>
<organism evidence="9 10">
    <name type="scientific">Cuneatibacter caecimuris</name>
    <dbReference type="NCBI Taxonomy" id="1796618"/>
    <lineage>
        <taxon>Bacteria</taxon>
        <taxon>Bacillati</taxon>
        <taxon>Bacillota</taxon>
        <taxon>Clostridia</taxon>
        <taxon>Lachnospirales</taxon>
        <taxon>Lachnospiraceae</taxon>
        <taxon>Cuneatibacter</taxon>
    </lineage>
</organism>
<dbReference type="PANTHER" id="PTHR43586">
    <property type="entry name" value="CYSTEINE DESULFURASE"/>
    <property type="match status" value="1"/>
</dbReference>
<dbReference type="GO" id="GO:0031071">
    <property type="term" value="F:cysteine desulfurase activity"/>
    <property type="evidence" value="ECO:0007669"/>
    <property type="project" value="UniProtKB-EC"/>
</dbReference>
<keyword evidence="4" id="KW-0808">Transferase</keyword>
<dbReference type="Gene3D" id="3.90.1150.10">
    <property type="entry name" value="Aspartate Aminotransferase, domain 1"/>
    <property type="match status" value="1"/>
</dbReference>
<dbReference type="GO" id="GO:0006534">
    <property type="term" value="P:cysteine metabolic process"/>
    <property type="evidence" value="ECO:0007669"/>
    <property type="project" value="InterPro"/>
</dbReference>
<dbReference type="InterPro" id="IPR015422">
    <property type="entry name" value="PyrdxlP-dep_Trfase_small"/>
</dbReference>
<evidence type="ECO:0000256" key="1">
    <source>
        <dbReference type="ARBA" id="ARBA00001933"/>
    </source>
</evidence>
<keyword evidence="5" id="KW-0663">Pyridoxal phosphate</keyword>
<evidence type="ECO:0000256" key="7">
    <source>
        <dbReference type="RuleBase" id="RU004504"/>
    </source>
</evidence>
<dbReference type="Pfam" id="PF00266">
    <property type="entry name" value="Aminotran_5"/>
    <property type="match status" value="1"/>
</dbReference>
<comment type="caution">
    <text evidence="9">The sequence shown here is derived from an EMBL/GenBank/DDBJ whole genome shotgun (WGS) entry which is preliminary data.</text>
</comment>
<accession>A0A4Q7PRL8</accession>
<dbReference type="InterPro" id="IPR000192">
    <property type="entry name" value="Aminotrans_V_dom"/>
</dbReference>
<dbReference type="InterPro" id="IPR010970">
    <property type="entry name" value="Cys_dSase_SufS"/>
</dbReference>
<evidence type="ECO:0000256" key="3">
    <source>
        <dbReference type="ARBA" id="ARBA00012239"/>
    </source>
</evidence>
<dbReference type="EMBL" id="SGXF01000001">
    <property type="protein sequence ID" value="RZT01920.1"/>
    <property type="molecule type" value="Genomic_DNA"/>
</dbReference>
<gene>
    <name evidence="9" type="ORF">EV209_0020</name>
</gene>
<sequence length="402" mass="44407">MQKLLGVRDDFPILSGNLVYLDNAATSQKPACVTDRLMRYYQEENANVYRGGYRLSRQSTDSYRIARKSMENFLEAESGGSVIFVRGATEACNLAAAGFCRRYLRPGDNIVVTELEHHSNLLPWLEQCRMRQCSLRIARAQEDGGLPARRVTELIDERTRLVAVTAMSNVTGVCPDLPAIIEAAHRRKAAVFVDAAQAAAHTELPAKELDYDFLCFSGHKVYGPMGSGVLYGKRKFLDEMEPVFFGGGMVEEAGTENVLYKSVPEKFEAGTPDVAASLGLETAVQYLGKLGRKEVRAYENQLAGYLRESLEKLNGIRILGPEGLTGPVLSFVSDRLSSYDIGMMLAMKNIAVRSGAHCAHPYMRRLDARGACRVSLALYNTRQDIDFLCAGLKEILHDTGKS</sequence>
<comment type="cofactor">
    <cofactor evidence="1 7">
        <name>pyridoxal 5'-phosphate</name>
        <dbReference type="ChEBI" id="CHEBI:597326"/>
    </cofactor>
</comment>
<dbReference type="InterPro" id="IPR015424">
    <property type="entry name" value="PyrdxlP-dep_Trfase"/>
</dbReference>
<comment type="catalytic activity">
    <reaction evidence="6">
        <text>(sulfur carrier)-H + L-cysteine = (sulfur carrier)-SH + L-alanine</text>
        <dbReference type="Rhea" id="RHEA:43892"/>
        <dbReference type="Rhea" id="RHEA-COMP:14737"/>
        <dbReference type="Rhea" id="RHEA-COMP:14739"/>
        <dbReference type="ChEBI" id="CHEBI:29917"/>
        <dbReference type="ChEBI" id="CHEBI:35235"/>
        <dbReference type="ChEBI" id="CHEBI:57972"/>
        <dbReference type="ChEBI" id="CHEBI:64428"/>
        <dbReference type="EC" id="2.8.1.7"/>
    </reaction>
</comment>
<dbReference type="PROSITE" id="PS00595">
    <property type="entry name" value="AA_TRANSFER_CLASS_5"/>
    <property type="match status" value="1"/>
</dbReference>
<dbReference type="Proteomes" id="UP000292927">
    <property type="component" value="Unassembled WGS sequence"/>
</dbReference>
<comment type="similarity">
    <text evidence="2">Belongs to the class-V pyridoxal-phosphate-dependent aminotransferase family. Csd subfamily.</text>
</comment>
<dbReference type="GO" id="GO:0016829">
    <property type="term" value="F:lyase activity"/>
    <property type="evidence" value="ECO:0007669"/>
    <property type="project" value="UniProtKB-KW"/>
</dbReference>
<dbReference type="GO" id="GO:0030170">
    <property type="term" value="F:pyridoxal phosphate binding"/>
    <property type="evidence" value="ECO:0007669"/>
    <property type="project" value="InterPro"/>
</dbReference>
<dbReference type="OrthoDB" id="9804366at2"/>
<evidence type="ECO:0000256" key="5">
    <source>
        <dbReference type="ARBA" id="ARBA00022898"/>
    </source>
</evidence>
<dbReference type="PANTHER" id="PTHR43586:SF8">
    <property type="entry name" value="CYSTEINE DESULFURASE 1, CHLOROPLASTIC"/>
    <property type="match status" value="1"/>
</dbReference>